<dbReference type="HOGENOM" id="CLU_254292_0_0_1"/>
<evidence type="ECO:0000256" key="2">
    <source>
        <dbReference type="SAM" id="Phobius"/>
    </source>
</evidence>
<dbReference type="CDD" id="cd00201">
    <property type="entry name" value="WW"/>
    <property type="match status" value="1"/>
</dbReference>
<proteinExistence type="predicted"/>
<dbReference type="STRING" id="686832.A0A0C2Z105"/>
<feature type="transmembrane region" description="Helical" evidence="2">
    <location>
        <begin position="1348"/>
        <end position="1365"/>
    </location>
</feature>
<keyword evidence="4" id="KW-1185">Reference proteome</keyword>
<evidence type="ECO:0000256" key="1">
    <source>
        <dbReference type="SAM" id="MobiDB-lite"/>
    </source>
</evidence>
<keyword evidence="2" id="KW-1133">Transmembrane helix</keyword>
<evidence type="ECO:0008006" key="5">
    <source>
        <dbReference type="Google" id="ProtNLM"/>
    </source>
</evidence>
<reference evidence="4" key="2">
    <citation type="submission" date="2015-01" db="EMBL/GenBank/DDBJ databases">
        <title>Evolutionary Origins and Diversification of the Mycorrhizal Mutualists.</title>
        <authorList>
            <consortium name="DOE Joint Genome Institute"/>
            <consortium name="Mycorrhizal Genomics Consortium"/>
            <person name="Kohler A."/>
            <person name="Kuo A."/>
            <person name="Nagy L.G."/>
            <person name="Floudas D."/>
            <person name="Copeland A."/>
            <person name="Barry K.W."/>
            <person name="Cichocki N."/>
            <person name="Veneault-Fourrey C."/>
            <person name="LaButti K."/>
            <person name="Lindquist E.A."/>
            <person name="Lipzen A."/>
            <person name="Lundell T."/>
            <person name="Morin E."/>
            <person name="Murat C."/>
            <person name="Riley R."/>
            <person name="Ohm R."/>
            <person name="Sun H."/>
            <person name="Tunlid A."/>
            <person name="Henrissat B."/>
            <person name="Grigoriev I.V."/>
            <person name="Hibbett D.S."/>
            <person name="Martin F."/>
        </authorList>
    </citation>
    <scope>NUCLEOTIDE SEQUENCE [LARGE SCALE GENOMIC DNA]</scope>
    <source>
        <strain evidence="4">h7</strain>
    </source>
</reference>
<evidence type="ECO:0000313" key="3">
    <source>
        <dbReference type="EMBL" id="KIM46847.1"/>
    </source>
</evidence>
<feature type="region of interest" description="Disordered" evidence="1">
    <location>
        <begin position="816"/>
        <end position="837"/>
    </location>
</feature>
<feature type="region of interest" description="Disordered" evidence="1">
    <location>
        <begin position="154"/>
        <end position="210"/>
    </location>
</feature>
<gene>
    <name evidence="3" type="ORF">M413DRAFT_23185</name>
</gene>
<feature type="compositionally biased region" description="Low complexity" evidence="1">
    <location>
        <begin position="166"/>
        <end position="180"/>
    </location>
</feature>
<feature type="compositionally biased region" description="Basic and acidic residues" evidence="1">
    <location>
        <begin position="68"/>
        <end position="91"/>
    </location>
</feature>
<keyword evidence="2" id="KW-0472">Membrane</keyword>
<organism evidence="3 4">
    <name type="scientific">Hebeloma cylindrosporum</name>
    <dbReference type="NCBI Taxonomy" id="76867"/>
    <lineage>
        <taxon>Eukaryota</taxon>
        <taxon>Fungi</taxon>
        <taxon>Dikarya</taxon>
        <taxon>Basidiomycota</taxon>
        <taxon>Agaricomycotina</taxon>
        <taxon>Agaricomycetes</taxon>
        <taxon>Agaricomycetidae</taxon>
        <taxon>Agaricales</taxon>
        <taxon>Agaricineae</taxon>
        <taxon>Hymenogastraceae</taxon>
        <taxon>Hebeloma</taxon>
    </lineage>
</organism>
<evidence type="ECO:0000313" key="4">
    <source>
        <dbReference type="Proteomes" id="UP000053424"/>
    </source>
</evidence>
<feature type="transmembrane region" description="Helical" evidence="2">
    <location>
        <begin position="1374"/>
        <end position="1396"/>
    </location>
</feature>
<dbReference type="OrthoDB" id="2657661at2759"/>
<dbReference type="InterPro" id="IPR001202">
    <property type="entry name" value="WW_dom"/>
</dbReference>
<feature type="compositionally biased region" description="Low complexity" evidence="1">
    <location>
        <begin position="199"/>
        <end position="210"/>
    </location>
</feature>
<feature type="region of interest" description="Disordered" evidence="1">
    <location>
        <begin position="57"/>
        <end position="91"/>
    </location>
</feature>
<sequence length="1461" mass="166041">MAIASQLPQLFFALRRLLLQLFKALRGLIPRALRRILARLAYIWSILRAKLGFRQRGIGKPPPSSQDDDSRVSEARMDGTKSQRTEQGEIMRLESGSTSYTLIEQGEIVPLDDVAFSAYPFPGNIRATRSTHSLANSHRSARNNLAITVNNASRSSQHLGSEHSYHSGNSNYSNSISSYGRTTPAPYLQRPSRNFPAWQQTTPAPRRQQTMSTPNLEVISPIEDMSPRGDTQVESLHVPTRSATPVAFVPLDNPRISPRMPEGFAERRAMLKYSDFRRKRDTSITIEALQKDFINPVPPRGWIRYAHPEGARYFYNEQENVYTDADLFDPEILRQTHEDIATIQNCLTNNNIDLSDANVLVLDVFYVEAEAEQQPDQQKAKNSKSNVIQTIYHFADHEQRVVFFLDNFEACQLYGWYEISNITSETHLRCEIEAQYWYFIQLFPHALALTSPMVAELRDITLFYIGDLVTSAYSNAPYTSDDLYKFLTLSAELENNVPKDNVQIVNVGSVNLLARLMYLYCHGRFQNFHGEPNARLERNFSVHGDPIHPRTLLIKTFSIFLFLAPDFHLNTLQNMWVDGIMHKSVWEECAKKMSDEWQEFVLFATVMLNANLAFLAIQSVDIDRDPYRSPAQISSYLSVVANIGSILLGLLLMRQNRTKSKETAEDAVSDLHLYVLLYLPMHAKAGFSCIPSTSIARSGNTRDLVQSSLRPPNVGYDFIPRRILFHVLPRFQHVNSKCVWLTLRSCRPPYYLDGEPKDGTRSYDSCDSCDPERAEIALLEPKSTLFTLVEQEKIISLDHVALSAYPFPPITITGANSFTDGPPNSNRSTHNLTTRVDNASRSWPDLVSEHSHRRGLEHSNSLNSMYDRTTAAYLLHQPTLDLPVWQETTPHHQHTMPTPNLEVISPIEDMPRGGDVQVEILHVPTRSVTPVAFVQLGDPRILPQMPEDFATRRPVPPSGWVRYVHPDGARYFYNDTEKVYTHADLFDPEIFRQIHEDIITIKNCLNNNNVHLSDTNVLVLDVFYAKAEGEQRPIGQPKVIQTIYHLADHEQRVVFFLDNFEACDLYGWYQLSNVTSETHLRCEIEAQYWSFIQMFPHALALTSPMVAELRDITVFYVGEHITSPYSNAPYTSESSHNILTLVSVIENNILKDNVVNVGSVDVLARLMYLYCHARFQNFHGEPNARLERNFSVHGDPVHPRTLLIKIFSIFLFLAPHIHLKTLQNMWVDGLIHKFQWQMSMKQLSEGWEGFVLVLQPIFEATVMLNANLAFLAIQSVDVDANPYRSPAQISSYLSVTANLGSIVLGLLLMRHNRMESQMMEMRAFLASRNHPLLGLETLAILYSLPYALLIWGIVSFLAAFFFMCFQDSSTATRILVGSLSAAVAILIGWCVSTTWIHPSEEPPIPTFLDEEENLVVDDSDQRSSLSSERHETRPSLLDRLMSLPSVLKAGGELYDADRTAV</sequence>
<accession>A0A0C2Z105</accession>
<dbReference type="EMBL" id="KN831770">
    <property type="protein sequence ID" value="KIM46847.1"/>
    <property type="molecule type" value="Genomic_DNA"/>
</dbReference>
<reference evidence="3 4" key="1">
    <citation type="submission" date="2014-04" db="EMBL/GenBank/DDBJ databases">
        <authorList>
            <consortium name="DOE Joint Genome Institute"/>
            <person name="Kuo A."/>
            <person name="Gay G."/>
            <person name="Dore J."/>
            <person name="Kohler A."/>
            <person name="Nagy L.G."/>
            <person name="Floudas D."/>
            <person name="Copeland A."/>
            <person name="Barry K.W."/>
            <person name="Cichocki N."/>
            <person name="Veneault-Fourrey C."/>
            <person name="LaButti K."/>
            <person name="Lindquist E.A."/>
            <person name="Lipzen A."/>
            <person name="Lundell T."/>
            <person name="Morin E."/>
            <person name="Murat C."/>
            <person name="Sun H."/>
            <person name="Tunlid A."/>
            <person name="Henrissat B."/>
            <person name="Grigoriev I.V."/>
            <person name="Hibbett D.S."/>
            <person name="Martin F."/>
            <person name="Nordberg H.P."/>
            <person name="Cantor M.N."/>
            <person name="Hua S.X."/>
        </authorList>
    </citation>
    <scope>NUCLEOTIDE SEQUENCE [LARGE SCALE GENOMIC DNA]</scope>
    <source>
        <strain evidence="4">h7</strain>
    </source>
</reference>
<dbReference type="Proteomes" id="UP000053424">
    <property type="component" value="Unassembled WGS sequence"/>
</dbReference>
<name>A0A0C2Z105_HEBCY</name>
<protein>
    <recommendedName>
        <fullName evidence="5">WW domain-containing protein</fullName>
    </recommendedName>
</protein>
<keyword evidence="2" id="KW-0812">Transmembrane</keyword>